<dbReference type="EMBL" id="BAAAPB010000002">
    <property type="protein sequence ID" value="GAA1960378.1"/>
    <property type="molecule type" value="Genomic_DNA"/>
</dbReference>
<evidence type="ECO:0000256" key="1">
    <source>
        <dbReference type="SAM" id="MobiDB-lite"/>
    </source>
</evidence>
<protein>
    <recommendedName>
        <fullName evidence="4">DUF3105 domain-containing protein</fullName>
    </recommendedName>
</protein>
<dbReference type="Pfam" id="PF11303">
    <property type="entry name" value="DUF3105"/>
    <property type="match status" value="1"/>
</dbReference>
<dbReference type="InterPro" id="IPR021454">
    <property type="entry name" value="DUF3105"/>
</dbReference>
<keyword evidence="3" id="KW-1185">Reference proteome</keyword>
<proteinExistence type="predicted"/>
<name>A0ABN2QYA3_9ACTN</name>
<reference evidence="3" key="1">
    <citation type="journal article" date="2019" name="Int. J. Syst. Evol. Microbiol.">
        <title>The Global Catalogue of Microorganisms (GCM) 10K type strain sequencing project: providing services to taxonomists for standard genome sequencing and annotation.</title>
        <authorList>
            <consortium name="The Broad Institute Genomics Platform"/>
            <consortium name="The Broad Institute Genome Sequencing Center for Infectious Disease"/>
            <person name="Wu L."/>
            <person name="Ma J."/>
        </authorList>
    </citation>
    <scope>NUCLEOTIDE SEQUENCE [LARGE SCALE GENOMIC DNA]</scope>
    <source>
        <strain evidence="3">JCM 15309</strain>
    </source>
</reference>
<gene>
    <name evidence="2" type="ORF">GCM10009798_19980</name>
</gene>
<evidence type="ECO:0008006" key="4">
    <source>
        <dbReference type="Google" id="ProtNLM"/>
    </source>
</evidence>
<evidence type="ECO:0000313" key="2">
    <source>
        <dbReference type="EMBL" id="GAA1960378.1"/>
    </source>
</evidence>
<dbReference type="Proteomes" id="UP001500571">
    <property type="component" value="Unassembled WGS sequence"/>
</dbReference>
<evidence type="ECO:0000313" key="3">
    <source>
        <dbReference type="Proteomes" id="UP001500571"/>
    </source>
</evidence>
<comment type="caution">
    <text evidence="2">The sequence shown here is derived from an EMBL/GenBank/DDBJ whole genome shotgun (WGS) entry which is preliminary data.</text>
</comment>
<feature type="compositionally biased region" description="Gly residues" evidence="1">
    <location>
        <begin position="99"/>
        <end position="108"/>
    </location>
</feature>
<feature type="region of interest" description="Disordered" evidence="1">
    <location>
        <begin position="78"/>
        <end position="108"/>
    </location>
</feature>
<accession>A0ABN2QYA3</accession>
<sequence length="108" mass="11480">MRNENAVHDLEHGAVWIAYDPAISTSAVRTLEKQLPQNGIMAPYPGLPAPVVVTVWGRQLRLGRADDERLARFIADFGHGETAPEPAASCAGGSRDPQGGHGPEGTQV</sequence>
<organism evidence="2 3">
    <name type="scientific">Nocardioides panacihumi</name>
    <dbReference type="NCBI Taxonomy" id="400774"/>
    <lineage>
        <taxon>Bacteria</taxon>
        <taxon>Bacillati</taxon>
        <taxon>Actinomycetota</taxon>
        <taxon>Actinomycetes</taxon>
        <taxon>Propionibacteriales</taxon>
        <taxon>Nocardioidaceae</taxon>
        <taxon>Nocardioides</taxon>
    </lineage>
</organism>